<keyword evidence="3" id="KW-1185">Reference proteome</keyword>
<protein>
    <submittedName>
        <fullName evidence="2">Uncharacterized protein</fullName>
    </submittedName>
</protein>
<evidence type="ECO:0000256" key="1">
    <source>
        <dbReference type="SAM" id="MobiDB-lite"/>
    </source>
</evidence>
<dbReference type="AlphaFoldDB" id="A0AAN7WVT0"/>
<dbReference type="Proteomes" id="UP001346869">
    <property type="component" value="Unassembled WGS sequence"/>
</dbReference>
<gene>
    <name evidence="2" type="ORF">PBY51_008931</name>
</gene>
<dbReference type="EMBL" id="JAUZQC010000024">
    <property type="protein sequence ID" value="KAK5849279.1"/>
    <property type="molecule type" value="Genomic_DNA"/>
</dbReference>
<sequence>MRSSMMPASFPSLLPAEDQSQPRFRCHTEVSLSRSPPIEKFDLNGTARAGGLRGAAVLDPGVPCGPRTEISHSASKPSPVHVLSIIFFFASLCSSSYISRCCNKSD</sequence>
<evidence type="ECO:0000313" key="2">
    <source>
        <dbReference type="EMBL" id="KAK5849279.1"/>
    </source>
</evidence>
<name>A0AAN7WVT0_ELEMC</name>
<proteinExistence type="predicted"/>
<accession>A0AAN7WVT0</accession>
<reference evidence="2 3" key="1">
    <citation type="journal article" date="2023" name="Genes (Basel)">
        <title>Chromosome-Level Genome Assembly and Circadian Gene Repertoire of the Patagonia Blennie Eleginops maclovinus-The Closest Ancestral Proxy of Antarctic Cryonotothenioids.</title>
        <authorList>
            <person name="Cheng C.C."/>
            <person name="Rivera-Colon A.G."/>
            <person name="Minhas B.F."/>
            <person name="Wilson L."/>
            <person name="Rayamajhi N."/>
            <person name="Vargas-Chacoff L."/>
            <person name="Catchen J.M."/>
        </authorList>
    </citation>
    <scope>NUCLEOTIDE SEQUENCE [LARGE SCALE GENOMIC DNA]</scope>
    <source>
        <strain evidence="2">JMC-PN-2008</strain>
    </source>
</reference>
<evidence type="ECO:0000313" key="3">
    <source>
        <dbReference type="Proteomes" id="UP001346869"/>
    </source>
</evidence>
<comment type="caution">
    <text evidence="2">The sequence shown here is derived from an EMBL/GenBank/DDBJ whole genome shotgun (WGS) entry which is preliminary data.</text>
</comment>
<organism evidence="2 3">
    <name type="scientific">Eleginops maclovinus</name>
    <name type="common">Patagonian blennie</name>
    <name type="synonym">Eleginus maclovinus</name>
    <dbReference type="NCBI Taxonomy" id="56733"/>
    <lineage>
        <taxon>Eukaryota</taxon>
        <taxon>Metazoa</taxon>
        <taxon>Chordata</taxon>
        <taxon>Craniata</taxon>
        <taxon>Vertebrata</taxon>
        <taxon>Euteleostomi</taxon>
        <taxon>Actinopterygii</taxon>
        <taxon>Neopterygii</taxon>
        <taxon>Teleostei</taxon>
        <taxon>Neoteleostei</taxon>
        <taxon>Acanthomorphata</taxon>
        <taxon>Eupercaria</taxon>
        <taxon>Perciformes</taxon>
        <taxon>Notothenioidei</taxon>
        <taxon>Eleginopidae</taxon>
        <taxon>Eleginops</taxon>
    </lineage>
</organism>
<reference evidence="2 3" key="2">
    <citation type="journal article" date="2023" name="Mol. Biol. Evol.">
        <title>Genomics of Secondarily Temperate Adaptation in the Only Non-Antarctic Icefish.</title>
        <authorList>
            <person name="Rivera-Colon A.G."/>
            <person name="Rayamajhi N."/>
            <person name="Minhas B.F."/>
            <person name="Madrigal G."/>
            <person name="Bilyk K.T."/>
            <person name="Yoon V."/>
            <person name="Hune M."/>
            <person name="Gregory S."/>
            <person name="Cheng C.H.C."/>
            <person name="Catchen J.M."/>
        </authorList>
    </citation>
    <scope>NUCLEOTIDE SEQUENCE [LARGE SCALE GENOMIC DNA]</scope>
    <source>
        <strain evidence="2">JMC-PN-2008</strain>
    </source>
</reference>
<feature type="region of interest" description="Disordered" evidence="1">
    <location>
        <begin position="1"/>
        <end position="22"/>
    </location>
</feature>